<dbReference type="Pfam" id="PF03621">
    <property type="entry name" value="MbtH"/>
    <property type="match status" value="1"/>
</dbReference>
<evidence type="ECO:0000259" key="2">
    <source>
        <dbReference type="Pfam" id="PF03621"/>
    </source>
</evidence>
<protein>
    <submittedName>
        <fullName evidence="3">MbtH family protein</fullName>
    </submittedName>
</protein>
<dbReference type="AlphaFoldDB" id="A0A4U0RK79"/>
<dbReference type="Proteomes" id="UP000305778">
    <property type="component" value="Unassembled WGS sequence"/>
</dbReference>
<dbReference type="RefSeq" id="WP_136730854.1">
    <property type="nucleotide sequence ID" value="NZ_SUMC01000169.1"/>
</dbReference>
<name>A0A4U0RK79_9ACTN</name>
<feature type="domain" description="MbtH-like" evidence="2">
    <location>
        <begin position="58"/>
        <end position="80"/>
    </location>
</feature>
<comment type="caution">
    <text evidence="3">The sequence shown here is derived from an EMBL/GenBank/DDBJ whole genome shotgun (WGS) entry which is preliminary data.</text>
</comment>
<dbReference type="OrthoDB" id="7584480at2"/>
<evidence type="ECO:0000256" key="1">
    <source>
        <dbReference type="SAM" id="MobiDB-lite"/>
    </source>
</evidence>
<reference evidence="3 4" key="1">
    <citation type="submission" date="2019-04" db="EMBL/GenBank/DDBJ databases">
        <title>Streptomyces oryziradicis sp. nov., a novel actinomycete isolated from rhizosphere soil of rice (Oryza sativa L.).</title>
        <authorList>
            <person name="Li C."/>
        </authorList>
    </citation>
    <scope>NUCLEOTIDE SEQUENCE [LARGE SCALE GENOMIC DNA]</scope>
    <source>
        <strain evidence="3 4">NEAU-C40</strain>
    </source>
</reference>
<proteinExistence type="predicted"/>
<keyword evidence="4" id="KW-1185">Reference proteome</keyword>
<dbReference type="Gene3D" id="3.90.820.10">
    <property type="entry name" value="Structural Genomics, Unknown Function 30-nov-00 1gh9 Mol_id"/>
    <property type="match status" value="1"/>
</dbReference>
<evidence type="ECO:0000313" key="3">
    <source>
        <dbReference type="EMBL" id="TJZ96065.1"/>
    </source>
</evidence>
<sequence>MTLPSRSPRPRQHGAALGAVTSSVPTARACIERSSPALKPRPERSPLPSCAKDGPMAEQTDESYSVVVNHEEQYSLWPVRR</sequence>
<evidence type="ECO:0000313" key="4">
    <source>
        <dbReference type="Proteomes" id="UP000305778"/>
    </source>
</evidence>
<dbReference type="SUPFAM" id="SSF160582">
    <property type="entry name" value="MbtH-like"/>
    <property type="match status" value="1"/>
</dbReference>
<dbReference type="EMBL" id="SUMC01000169">
    <property type="protein sequence ID" value="TJZ96065.1"/>
    <property type="molecule type" value="Genomic_DNA"/>
</dbReference>
<organism evidence="3 4">
    <name type="scientific">Actinacidiphila oryziradicis</name>
    <dbReference type="NCBI Taxonomy" id="2571141"/>
    <lineage>
        <taxon>Bacteria</taxon>
        <taxon>Bacillati</taxon>
        <taxon>Actinomycetota</taxon>
        <taxon>Actinomycetes</taxon>
        <taxon>Kitasatosporales</taxon>
        <taxon>Streptomycetaceae</taxon>
        <taxon>Actinacidiphila</taxon>
    </lineage>
</organism>
<accession>A0A4U0RK79</accession>
<dbReference type="InterPro" id="IPR038020">
    <property type="entry name" value="MbtH-like_sf"/>
</dbReference>
<feature type="region of interest" description="Disordered" evidence="1">
    <location>
        <begin position="1"/>
        <end position="65"/>
    </location>
</feature>
<dbReference type="InterPro" id="IPR005153">
    <property type="entry name" value="MbtH-like_dom"/>
</dbReference>
<gene>
    <name evidence="3" type="ORF">FCI23_51500</name>
</gene>